<protein>
    <submittedName>
        <fullName evidence="1">Uncharacterized protein</fullName>
    </submittedName>
</protein>
<keyword evidence="2" id="KW-1185">Reference proteome</keyword>
<name>A0A9K3J0H7_HELAN</name>
<evidence type="ECO:0000313" key="1">
    <source>
        <dbReference type="EMBL" id="KAF5806576.1"/>
    </source>
</evidence>
<reference evidence="1" key="2">
    <citation type="submission" date="2020-06" db="EMBL/GenBank/DDBJ databases">
        <title>Helianthus annuus Genome sequencing and assembly Release 2.</title>
        <authorList>
            <person name="Gouzy J."/>
            <person name="Langlade N."/>
            <person name="Munos S."/>
        </authorList>
    </citation>
    <scope>NUCLEOTIDE SEQUENCE</scope>
    <source>
        <tissue evidence="1">Leaves</tissue>
    </source>
</reference>
<sequence length="74" mass="8347">MFDFFKESTSVPAGTWYPPRTVSSCTYRNGIIGTGLCLLKVSWKIAVMNGSCDRCSSLIMSDPQTLWISRYKRS</sequence>
<dbReference type="AlphaFoldDB" id="A0A9K3J0H7"/>
<proteinExistence type="predicted"/>
<evidence type="ECO:0000313" key="2">
    <source>
        <dbReference type="Proteomes" id="UP000215914"/>
    </source>
</evidence>
<dbReference type="EMBL" id="MNCJ02000320">
    <property type="protein sequence ID" value="KAF5806576.1"/>
    <property type="molecule type" value="Genomic_DNA"/>
</dbReference>
<gene>
    <name evidence="1" type="ORF">HanXRQr2_Chr05g0223051</name>
</gene>
<reference evidence="1" key="1">
    <citation type="journal article" date="2017" name="Nature">
        <title>The sunflower genome provides insights into oil metabolism, flowering and Asterid evolution.</title>
        <authorList>
            <person name="Badouin H."/>
            <person name="Gouzy J."/>
            <person name="Grassa C.J."/>
            <person name="Murat F."/>
            <person name="Staton S.E."/>
            <person name="Cottret L."/>
            <person name="Lelandais-Briere C."/>
            <person name="Owens G.L."/>
            <person name="Carrere S."/>
            <person name="Mayjonade B."/>
            <person name="Legrand L."/>
            <person name="Gill N."/>
            <person name="Kane N.C."/>
            <person name="Bowers J.E."/>
            <person name="Hubner S."/>
            <person name="Bellec A."/>
            <person name="Berard A."/>
            <person name="Berges H."/>
            <person name="Blanchet N."/>
            <person name="Boniface M.C."/>
            <person name="Brunel D."/>
            <person name="Catrice O."/>
            <person name="Chaidir N."/>
            <person name="Claudel C."/>
            <person name="Donnadieu C."/>
            <person name="Faraut T."/>
            <person name="Fievet G."/>
            <person name="Helmstetter N."/>
            <person name="King M."/>
            <person name="Knapp S.J."/>
            <person name="Lai Z."/>
            <person name="Le Paslier M.C."/>
            <person name="Lippi Y."/>
            <person name="Lorenzon L."/>
            <person name="Mandel J.R."/>
            <person name="Marage G."/>
            <person name="Marchand G."/>
            <person name="Marquand E."/>
            <person name="Bret-Mestries E."/>
            <person name="Morien E."/>
            <person name="Nambeesan S."/>
            <person name="Nguyen T."/>
            <person name="Pegot-Espagnet P."/>
            <person name="Pouilly N."/>
            <person name="Raftis F."/>
            <person name="Sallet E."/>
            <person name="Schiex T."/>
            <person name="Thomas J."/>
            <person name="Vandecasteele C."/>
            <person name="Vares D."/>
            <person name="Vear F."/>
            <person name="Vautrin S."/>
            <person name="Crespi M."/>
            <person name="Mangin B."/>
            <person name="Burke J.M."/>
            <person name="Salse J."/>
            <person name="Munos S."/>
            <person name="Vincourt P."/>
            <person name="Rieseberg L.H."/>
            <person name="Langlade N.B."/>
        </authorList>
    </citation>
    <scope>NUCLEOTIDE SEQUENCE</scope>
    <source>
        <tissue evidence="1">Leaves</tissue>
    </source>
</reference>
<accession>A0A9K3J0H7</accession>
<dbReference type="Gramene" id="mRNA:HanXRQr2_Chr05g0223051">
    <property type="protein sequence ID" value="CDS:HanXRQr2_Chr05g0223051.1"/>
    <property type="gene ID" value="HanXRQr2_Chr05g0223051"/>
</dbReference>
<dbReference type="Proteomes" id="UP000215914">
    <property type="component" value="Unassembled WGS sequence"/>
</dbReference>
<organism evidence="1 2">
    <name type="scientific">Helianthus annuus</name>
    <name type="common">Common sunflower</name>
    <dbReference type="NCBI Taxonomy" id="4232"/>
    <lineage>
        <taxon>Eukaryota</taxon>
        <taxon>Viridiplantae</taxon>
        <taxon>Streptophyta</taxon>
        <taxon>Embryophyta</taxon>
        <taxon>Tracheophyta</taxon>
        <taxon>Spermatophyta</taxon>
        <taxon>Magnoliopsida</taxon>
        <taxon>eudicotyledons</taxon>
        <taxon>Gunneridae</taxon>
        <taxon>Pentapetalae</taxon>
        <taxon>asterids</taxon>
        <taxon>campanulids</taxon>
        <taxon>Asterales</taxon>
        <taxon>Asteraceae</taxon>
        <taxon>Asteroideae</taxon>
        <taxon>Heliantheae alliance</taxon>
        <taxon>Heliantheae</taxon>
        <taxon>Helianthus</taxon>
    </lineage>
</organism>
<comment type="caution">
    <text evidence="1">The sequence shown here is derived from an EMBL/GenBank/DDBJ whole genome shotgun (WGS) entry which is preliminary data.</text>
</comment>